<dbReference type="PROSITE" id="PS00676">
    <property type="entry name" value="SIGMA54_INTERACT_2"/>
    <property type="match status" value="1"/>
</dbReference>
<dbReference type="InterPro" id="IPR002078">
    <property type="entry name" value="Sigma_54_int"/>
</dbReference>
<name>A0ABZ0I9F3_9GAMM</name>
<evidence type="ECO:0000256" key="2">
    <source>
        <dbReference type="ARBA" id="ARBA00022840"/>
    </source>
</evidence>
<keyword evidence="8" id="KW-1185">Reference proteome</keyword>
<dbReference type="Pfam" id="PF00072">
    <property type="entry name" value="Response_reg"/>
    <property type="match status" value="1"/>
</dbReference>
<dbReference type="PANTHER" id="PTHR32071:SF113">
    <property type="entry name" value="ALGINATE BIOSYNTHESIS TRANSCRIPTIONAL REGULATORY PROTEIN ALGB"/>
    <property type="match status" value="1"/>
</dbReference>
<dbReference type="SUPFAM" id="SSF52172">
    <property type="entry name" value="CheY-like"/>
    <property type="match status" value="1"/>
</dbReference>
<organism evidence="7 8">
    <name type="scientific">Congregibacter variabilis</name>
    <dbReference type="NCBI Taxonomy" id="3081200"/>
    <lineage>
        <taxon>Bacteria</taxon>
        <taxon>Pseudomonadati</taxon>
        <taxon>Pseudomonadota</taxon>
        <taxon>Gammaproteobacteria</taxon>
        <taxon>Cellvibrionales</taxon>
        <taxon>Halieaceae</taxon>
        <taxon>Congregibacter</taxon>
    </lineage>
</organism>
<dbReference type="Gene3D" id="3.40.50.2300">
    <property type="match status" value="1"/>
</dbReference>
<feature type="domain" description="Response regulatory" evidence="6">
    <location>
        <begin position="6"/>
        <end position="119"/>
    </location>
</feature>
<dbReference type="SMART" id="SM00448">
    <property type="entry name" value="REC"/>
    <property type="match status" value="1"/>
</dbReference>
<keyword evidence="3" id="KW-0805">Transcription regulation</keyword>
<dbReference type="InterPro" id="IPR025943">
    <property type="entry name" value="Sigma_54_int_dom_ATP-bd_2"/>
</dbReference>
<dbReference type="CDD" id="cd00009">
    <property type="entry name" value="AAA"/>
    <property type="match status" value="1"/>
</dbReference>
<dbReference type="Pfam" id="PF00158">
    <property type="entry name" value="Sigma54_activat"/>
    <property type="match status" value="1"/>
</dbReference>
<dbReference type="Gene3D" id="1.10.8.60">
    <property type="match status" value="1"/>
</dbReference>
<dbReference type="InterPro" id="IPR011006">
    <property type="entry name" value="CheY-like_superfamily"/>
</dbReference>
<sequence length="456" mass="50232">MSEAAKPLLVVEDDEGLRSQLRWAFDGYEVVLAGDRKEAITALRRHQPGVVLLDLGLPPDPGGVTEGLATLCDILTLAPETKVIVVTGDNDRRNAVKAIAGGAYDFHQKPADPELLALLVDRAHHVYELERENQALQRTSGNMPLDNIIAVSPQMLKVCRTVEKIAPSDITTLLLGASGTGKERFAQAIHELSPRASKRMVAINCAAIPDTLLESELFGYEKGAFTGASQQTIGKIEHAHGGTLFLDEIGDLPMELQAKLLRFLQERVIERLGGRKEINVDVRVVCATHQNLEQHIAEGKFREDLYYRVSEMVVKIPTLHERDGDAMVLAKAFLSRFAGDKGTGVKSFDVNALRAIDRYTWPGNVRELESRIKRAVIMAEGGQVTAEDLELEEYLDDTLQAASAMPLNIKQVREQAEKTAILQALSHSDENITDAAELLGVTRPTLYSMLEKYGLR</sequence>
<dbReference type="Proteomes" id="UP001626537">
    <property type="component" value="Chromosome"/>
</dbReference>
<evidence type="ECO:0000256" key="3">
    <source>
        <dbReference type="ARBA" id="ARBA00023015"/>
    </source>
</evidence>
<dbReference type="Gene3D" id="3.40.50.300">
    <property type="entry name" value="P-loop containing nucleotide triphosphate hydrolases"/>
    <property type="match status" value="1"/>
</dbReference>
<dbReference type="InterPro" id="IPR027417">
    <property type="entry name" value="P-loop_NTPase"/>
</dbReference>
<evidence type="ECO:0000313" key="8">
    <source>
        <dbReference type="Proteomes" id="UP001626537"/>
    </source>
</evidence>
<dbReference type="SUPFAM" id="SSF46689">
    <property type="entry name" value="Homeodomain-like"/>
    <property type="match status" value="1"/>
</dbReference>
<dbReference type="RefSeq" id="WP_407349703.1">
    <property type="nucleotide sequence ID" value="NZ_CP136864.1"/>
</dbReference>
<dbReference type="InterPro" id="IPR058031">
    <property type="entry name" value="AAA_lid_NorR"/>
</dbReference>
<accession>A0ABZ0I9F3</accession>
<reference evidence="7 8" key="1">
    <citation type="submission" date="2023-10" db="EMBL/GenBank/DDBJ databases">
        <title>Two novel species belonging to the OM43/NOR5 clade.</title>
        <authorList>
            <person name="Park M."/>
        </authorList>
    </citation>
    <scope>NUCLEOTIDE SEQUENCE [LARGE SCALE GENOMIC DNA]</scope>
    <source>
        <strain evidence="7 8">IMCC43200</strain>
    </source>
</reference>
<dbReference type="NCBIfam" id="TIGR02915">
    <property type="entry name" value="PEP_resp_reg"/>
    <property type="match status" value="1"/>
</dbReference>
<evidence type="ECO:0000259" key="6">
    <source>
        <dbReference type="SMART" id="SM00448"/>
    </source>
</evidence>
<dbReference type="PRINTS" id="PR01590">
    <property type="entry name" value="HTHFIS"/>
</dbReference>
<dbReference type="InterPro" id="IPR009057">
    <property type="entry name" value="Homeodomain-like_sf"/>
</dbReference>
<dbReference type="Gene3D" id="1.10.10.60">
    <property type="entry name" value="Homeodomain-like"/>
    <property type="match status" value="1"/>
</dbReference>
<feature type="domain" description="AAA+ ATPase" evidence="5">
    <location>
        <begin position="168"/>
        <end position="311"/>
    </location>
</feature>
<dbReference type="InterPro" id="IPR002197">
    <property type="entry name" value="HTH_Fis"/>
</dbReference>
<proteinExistence type="predicted"/>
<evidence type="ECO:0000256" key="4">
    <source>
        <dbReference type="ARBA" id="ARBA00023163"/>
    </source>
</evidence>
<dbReference type="SMART" id="SM00382">
    <property type="entry name" value="AAA"/>
    <property type="match status" value="1"/>
</dbReference>
<dbReference type="SUPFAM" id="SSF52540">
    <property type="entry name" value="P-loop containing nucleoside triphosphate hydrolases"/>
    <property type="match status" value="1"/>
</dbReference>
<dbReference type="InterPro" id="IPR003593">
    <property type="entry name" value="AAA+_ATPase"/>
</dbReference>
<dbReference type="Pfam" id="PF25601">
    <property type="entry name" value="AAA_lid_14"/>
    <property type="match status" value="1"/>
</dbReference>
<dbReference type="InterPro" id="IPR001789">
    <property type="entry name" value="Sig_transdc_resp-reg_receiver"/>
</dbReference>
<keyword evidence="2" id="KW-0067">ATP-binding</keyword>
<evidence type="ECO:0000259" key="5">
    <source>
        <dbReference type="SMART" id="SM00382"/>
    </source>
</evidence>
<keyword evidence="1" id="KW-0547">Nucleotide-binding</keyword>
<evidence type="ECO:0000256" key="1">
    <source>
        <dbReference type="ARBA" id="ARBA00022741"/>
    </source>
</evidence>
<protein>
    <submittedName>
        <fullName evidence="7">PEP-CTERM-box response regulator transcription factor</fullName>
    </submittedName>
</protein>
<gene>
    <name evidence="7" type="primary">prsR</name>
    <name evidence="7" type="ORF">R0135_07830</name>
</gene>
<dbReference type="PANTHER" id="PTHR32071">
    <property type="entry name" value="TRANSCRIPTIONAL REGULATORY PROTEIN"/>
    <property type="match status" value="1"/>
</dbReference>
<dbReference type="InterPro" id="IPR014264">
    <property type="entry name" value="PEP-CTERM_resp_reg"/>
</dbReference>
<keyword evidence="4" id="KW-0804">Transcription</keyword>
<evidence type="ECO:0000313" key="7">
    <source>
        <dbReference type="EMBL" id="WOJ95070.1"/>
    </source>
</evidence>
<dbReference type="Pfam" id="PF02954">
    <property type="entry name" value="HTH_8"/>
    <property type="match status" value="1"/>
</dbReference>
<dbReference type="EMBL" id="CP136864">
    <property type="protein sequence ID" value="WOJ95070.1"/>
    <property type="molecule type" value="Genomic_DNA"/>
</dbReference>